<keyword evidence="4 7" id="KW-1133">Transmembrane helix</keyword>
<dbReference type="AlphaFoldDB" id="A0A3E1J042"/>
<proteinExistence type="predicted"/>
<feature type="transmembrane region" description="Helical" evidence="7">
    <location>
        <begin position="381"/>
        <end position="402"/>
    </location>
</feature>
<dbReference type="RefSeq" id="WP_116712153.1">
    <property type="nucleotide sequence ID" value="NZ_LRTV01000006.1"/>
</dbReference>
<evidence type="ECO:0000256" key="2">
    <source>
        <dbReference type="ARBA" id="ARBA00022475"/>
    </source>
</evidence>
<dbReference type="PANTHER" id="PTHR30287">
    <property type="entry name" value="MEMBRANE COMPONENT OF PREDICTED ABC SUPERFAMILY METABOLITE UPTAKE TRANSPORTER"/>
    <property type="match status" value="1"/>
</dbReference>
<evidence type="ECO:0000313" key="10">
    <source>
        <dbReference type="Proteomes" id="UP000259221"/>
    </source>
</evidence>
<comment type="subcellular location">
    <subcellularLocation>
        <location evidence="1">Cell membrane</location>
        <topology evidence="1">Multi-pass membrane protein</topology>
    </subcellularLocation>
</comment>
<evidence type="ECO:0000256" key="3">
    <source>
        <dbReference type="ARBA" id="ARBA00022692"/>
    </source>
</evidence>
<evidence type="ECO:0000256" key="5">
    <source>
        <dbReference type="ARBA" id="ARBA00023136"/>
    </source>
</evidence>
<feature type="transmembrane region" description="Helical" evidence="7">
    <location>
        <begin position="430"/>
        <end position="455"/>
    </location>
</feature>
<accession>A0A3E1J042</accession>
<feature type="transmembrane region" description="Helical" evidence="7">
    <location>
        <begin position="897"/>
        <end position="914"/>
    </location>
</feature>
<sequence>MSVGNKTKHTKSLGTKRSRSLFPALFISAVRMWCKEWRRFCVLAVIAMLGVAVLTGIYAGCNDMLLGANNMYAKLRSYDLQVASTLGLTRDDVTALKSLPAVSEVEAEYSRKATALPASDSTSSYAVNLVHYVSARKQLNQLHLLRGTMPSNTREVAVTQRFLHDSGLHIGDTVVITVQQRKESSNKESSNKESSHKENPAKTEKKNETYRLRITASVLDSNDLNNPDGYQSKAFRNSVTSRYPMFTFADFRSVKKLPYTVISVRLKSAQNVNTFSQAYRNIVDEASKQIHERVQVTREKARRNQLVDNLTNLEARRIVASAKKLKGAPEQVVKQAYEKVRERIKPAIERRVPQARWHVITRIANESYASLRSDIASIQSLGYAFPAIFLIVAMMMSLTAMARMVEEERGLIGTYLSLGYGRSAAVTRHAFFAILACIIGGGIGDIVGFLAIPSLLLKILHGLYSVPDVTLRYDWLYGSLCVLAFVIPVAVCTIVVSWRETRQVPALLLRPKAPRAGARVLLERLPWIWNRMSFLNKVTVRNLARFKGRLCMTIGGVAGCTALIVCALALNDTVATLGIRQYEGIYRYDMIAVSAPESFKRMQSSIENDKSKHRIETVLASYVSSGEIAKYQSDGSDKSQHHATEDAESVQLIVVKDAATLARLVRLCDVDDNLRQVPLNDEGPLLSQSAAASLNIGRGDKIAITNVSFKRAVVKVRAIVRNLIGSNMYMTARCYERLFGAKGAKDATAAKQGQSVKENALIMRLRGSDNARIRYADAFAERDGVLRVINITRMKHAFSFDLMNAVVALIIALAAGLALAVLFTLASTNISERAREIATLKVLGFYRREVHAYVHKEMLILTLVGIAVGLPLGRFIAGMLTSALRMPSLYFEVEVAPLSYGIAGCVTLIFALIVQWSTNPALDRIDPVSSLKSVE</sequence>
<evidence type="ECO:0000259" key="8">
    <source>
        <dbReference type="Pfam" id="PF02687"/>
    </source>
</evidence>
<keyword evidence="2" id="KW-1003">Cell membrane</keyword>
<gene>
    <name evidence="9" type="ORF">AXE77_03020</name>
</gene>
<evidence type="ECO:0000256" key="1">
    <source>
        <dbReference type="ARBA" id="ARBA00004651"/>
    </source>
</evidence>
<reference evidence="9 10" key="1">
    <citation type="submission" date="2016-02" db="EMBL/GenBank/DDBJ databases">
        <authorList>
            <person name="Alioto T."/>
            <person name="Alioto T."/>
        </authorList>
    </citation>
    <scope>NUCLEOTIDE SEQUENCE [LARGE SCALE GENOMIC DNA]</scope>
    <source>
        <strain evidence="9 10">NR010</strain>
    </source>
</reference>
<dbReference type="PANTHER" id="PTHR30287:SF1">
    <property type="entry name" value="INNER MEMBRANE PROTEIN"/>
    <property type="match status" value="1"/>
</dbReference>
<feature type="transmembrane region" description="Helical" evidence="7">
    <location>
        <begin position="858"/>
        <end position="877"/>
    </location>
</feature>
<dbReference type="GO" id="GO:0005886">
    <property type="term" value="C:plasma membrane"/>
    <property type="evidence" value="ECO:0007669"/>
    <property type="project" value="UniProtKB-SubCell"/>
</dbReference>
<feature type="domain" description="ABC3 transporter permease C-terminal" evidence="8">
    <location>
        <begin position="384"/>
        <end position="496"/>
    </location>
</feature>
<keyword evidence="3 7" id="KW-0812">Transmembrane</keyword>
<evidence type="ECO:0000256" key="7">
    <source>
        <dbReference type="SAM" id="Phobius"/>
    </source>
</evidence>
<dbReference type="Proteomes" id="UP000259221">
    <property type="component" value="Unassembled WGS sequence"/>
</dbReference>
<evidence type="ECO:0000313" key="9">
    <source>
        <dbReference type="EMBL" id="RFD79736.1"/>
    </source>
</evidence>
<keyword evidence="5 7" id="KW-0472">Membrane</keyword>
<feature type="region of interest" description="Disordered" evidence="6">
    <location>
        <begin position="180"/>
        <end position="209"/>
    </location>
</feature>
<protein>
    <submittedName>
        <fullName evidence="9">Multidrug DMT transporter permease</fullName>
    </submittedName>
</protein>
<organism evidence="9 10">
    <name type="scientific">Gardnerella vaginalis</name>
    <dbReference type="NCBI Taxonomy" id="2702"/>
    <lineage>
        <taxon>Bacteria</taxon>
        <taxon>Bacillati</taxon>
        <taxon>Actinomycetota</taxon>
        <taxon>Actinomycetes</taxon>
        <taxon>Bifidobacteriales</taxon>
        <taxon>Bifidobacteriaceae</taxon>
        <taxon>Gardnerella</taxon>
    </lineage>
</organism>
<evidence type="ECO:0000256" key="6">
    <source>
        <dbReference type="SAM" id="MobiDB-lite"/>
    </source>
</evidence>
<feature type="transmembrane region" description="Helical" evidence="7">
    <location>
        <begin position="40"/>
        <end position="60"/>
    </location>
</feature>
<feature type="transmembrane region" description="Helical" evidence="7">
    <location>
        <begin position="475"/>
        <end position="498"/>
    </location>
</feature>
<feature type="transmembrane region" description="Helical" evidence="7">
    <location>
        <begin position="550"/>
        <end position="570"/>
    </location>
</feature>
<feature type="domain" description="ABC3 transporter permease C-terminal" evidence="8">
    <location>
        <begin position="809"/>
        <end position="914"/>
    </location>
</feature>
<name>A0A3E1J042_GARVA</name>
<dbReference type="OrthoDB" id="5137249at2"/>
<dbReference type="InterPro" id="IPR038766">
    <property type="entry name" value="Membrane_comp_ABC_pdt"/>
</dbReference>
<dbReference type="Pfam" id="PF02687">
    <property type="entry name" value="FtsX"/>
    <property type="match status" value="2"/>
</dbReference>
<evidence type="ECO:0000256" key="4">
    <source>
        <dbReference type="ARBA" id="ARBA00022989"/>
    </source>
</evidence>
<feature type="transmembrane region" description="Helical" evidence="7">
    <location>
        <begin position="802"/>
        <end position="825"/>
    </location>
</feature>
<comment type="caution">
    <text evidence="9">The sequence shown here is derived from an EMBL/GenBank/DDBJ whole genome shotgun (WGS) entry which is preliminary data.</text>
</comment>
<dbReference type="EMBL" id="LRTV01000006">
    <property type="protein sequence ID" value="RFD79736.1"/>
    <property type="molecule type" value="Genomic_DNA"/>
</dbReference>
<dbReference type="InterPro" id="IPR003838">
    <property type="entry name" value="ABC3_permease_C"/>
</dbReference>